<dbReference type="EMBL" id="CP144752">
    <property type="protein sequence ID" value="WVZ90584.1"/>
    <property type="molecule type" value="Genomic_DNA"/>
</dbReference>
<dbReference type="PROSITE" id="PS51257">
    <property type="entry name" value="PROKAR_LIPOPROTEIN"/>
    <property type="match status" value="1"/>
</dbReference>
<name>A0AAQ3UDW9_PASNO</name>
<organism evidence="1 2">
    <name type="scientific">Paspalum notatum var. saurae</name>
    <dbReference type="NCBI Taxonomy" id="547442"/>
    <lineage>
        <taxon>Eukaryota</taxon>
        <taxon>Viridiplantae</taxon>
        <taxon>Streptophyta</taxon>
        <taxon>Embryophyta</taxon>
        <taxon>Tracheophyta</taxon>
        <taxon>Spermatophyta</taxon>
        <taxon>Magnoliopsida</taxon>
        <taxon>Liliopsida</taxon>
        <taxon>Poales</taxon>
        <taxon>Poaceae</taxon>
        <taxon>PACMAD clade</taxon>
        <taxon>Panicoideae</taxon>
        <taxon>Andropogonodae</taxon>
        <taxon>Paspaleae</taxon>
        <taxon>Paspalinae</taxon>
        <taxon>Paspalum</taxon>
    </lineage>
</organism>
<evidence type="ECO:0000313" key="2">
    <source>
        <dbReference type="Proteomes" id="UP001341281"/>
    </source>
</evidence>
<reference evidence="1 2" key="1">
    <citation type="submission" date="2024-02" db="EMBL/GenBank/DDBJ databases">
        <title>High-quality chromosome-scale genome assembly of Pensacola bahiagrass (Paspalum notatum Flugge var. saurae).</title>
        <authorList>
            <person name="Vega J.M."/>
            <person name="Podio M."/>
            <person name="Orjuela J."/>
            <person name="Siena L.A."/>
            <person name="Pessino S.C."/>
            <person name="Combes M.C."/>
            <person name="Mariac C."/>
            <person name="Albertini E."/>
            <person name="Pupilli F."/>
            <person name="Ortiz J.P.A."/>
            <person name="Leblanc O."/>
        </authorList>
    </citation>
    <scope>NUCLEOTIDE SEQUENCE [LARGE SCALE GENOMIC DNA]</scope>
    <source>
        <strain evidence="1">R1</strain>
        <tissue evidence="1">Leaf</tissue>
    </source>
</reference>
<accession>A0AAQ3UDW9</accession>
<keyword evidence="2" id="KW-1185">Reference proteome</keyword>
<dbReference type="AlphaFoldDB" id="A0AAQ3UDW9"/>
<sequence>MLPRSTLPVLCPALPWTAACQEQATGGTLRPHMIAWLWALLRESSAHPTSGKRERTAEEVQFVTEKENRGNEAGVRALEDSWDPHRIRVPPCKVPVEQGMYGCWE</sequence>
<dbReference type="Proteomes" id="UP001341281">
    <property type="component" value="Chromosome 08"/>
</dbReference>
<gene>
    <name evidence="1" type="ORF">U9M48_036871</name>
</gene>
<protein>
    <submittedName>
        <fullName evidence="1">Uncharacterized protein</fullName>
    </submittedName>
</protein>
<proteinExistence type="predicted"/>
<evidence type="ECO:0000313" key="1">
    <source>
        <dbReference type="EMBL" id="WVZ90584.1"/>
    </source>
</evidence>